<feature type="chain" id="PRO_5016366630" description="Integrase zinc-binding domain-containing protein" evidence="1">
    <location>
        <begin position="39"/>
        <end position="127"/>
    </location>
</feature>
<feature type="domain" description="Integrase zinc-binding" evidence="2">
    <location>
        <begin position="82"/>
        <end position="126"/>
    </location>
</feature>
<evidence type="ECO:0000256" key="1">
    <source>
        <dbReference type="SAM" id="SignalP"/>
    </source>
</evidence>
<organism evidence="3 4">
    <name type="scientific">Gambusia affinis</name>
    <name type="common">Western mosquitofish</name>
    <name type="synonym">Heterandria affinis</name>
    <dbReference type="NCBI Taxonomy" id="33528"/>
    <lineage>
        <taxon>Eukaryota</taxon>
        <taxon>Metazoa</taxon>
        <taxon>Chordata</taxon>
        <taxon>Craniata</taxon>
        <taxon>Vertebrata</taxon>
        <taxon>Euteleostomi</taxon>
        <taxon>Actinopterygii</taxon>
        <taxon>Neopterygii</taxon>
        <taxon>Teleostei</taxon>
        <taxon>Neoteleostei</taxon>
        <taxon>Acanthomorphata</taxon>
        <taxon>Ovalentaria</taxon>
        <taxon>Atherinomorphae</taxon>
        <taxon>Cyprinodontiformes</taxon>
        <taxon>Poeciliidae</taxon>
        <taxon>Poeciliinae</taxon>
        <taxon>Gambusia</taxon>
    </lineage>
</organism>
<sequence length="127" mass="14381">MIWITGLDYKIRLQIVCHGCHSLWTLLLASIMSALSVAEFTSASSQCHDLTLLRGQIEKGWPTCKKDVDRDLVMRGEHQYIVPVALRATVIHLAHETQQGLVSTKQRLSDLYWCPQMDKMVQSVISS</sequence>
<feature type="signal peptide" evidence="1">
    <location>
        <begin position="1"/>
        <end position="38"/>
    </location>
</feature>
<dbReference type="AlphaFoldDB" id="A0A315VWK1"/>
<name>A0A315VWK1_GAMAF</name>
<evidence type="ECO:0000313" key="3">
    <source>
        <dbReference type="EMBL" id="PWA27966.1"/>
    </source>
</evidence>
<evidence type="ECO:0000313" key="4">
    <source>
        <dbReference type="Proteomes" id="UP000250572"/>
    </source>
</evidence>
<keyword evidence="4" id="KW-1185">Reference proteome</keyword>
<comment type="caution">
    <text evidence="3">The sequence shown here is derived from an EMBL/GenBank/DDBJ whole genome shotgun (WGS) entry which is preliminary data.</text>
</comment>
<proteinExistence type="predicted"/>
<reference evidence="3 4" key="1">
    <citation type="journal article" date="2018" name="G3 (Bethesda)">
        <title>A High-Quality Reference Genome for the Invasive Mosquitofish Gambusia affinis Using a Chicago Library.</title>
        <authorList>
            <person name="Hoffberg S.L."/>
            <person name="Troendle N.J."/>
            <person name="Glenn T.C."/>
            <person name="Mahmud O."/>
            <person name="Louha S."/>
            <person name="Chalopin D."/>
            <person name="Bennetzen J.L."/>
            <person name="Mauricio R."/>
        </authorList>
    </citation>
    <scope>NUCLEOTIDE SEQUENCE [LARGE SCALE GENOMIC DNA]</scope>
    <source>
        <strain evidence="3">NE01/NJP1002.9</strain>
        <tissue evidence="3">Muscle</tissue>
    </source>
</reference>
<dbReference type="Gene3D" id="1.10.340.70">
    <property type="match status" value="1"/>
</dbReference>
<keyword evidence="1" id="KW-0732">Signal</keyword>
<dbReference type="Proteomes" id="UP000250572">
    <property type="component" value="Unassembled WGS sequence"/>
</dbReference>
<dbReference type="EMBL" id="NHOQ01000961">
    <property type="protein sequence ID" value="PWA27966.1"/>
    <property type="molecule type" value="Genomic_DNA"/>
</dbReference>
<evidence type="ECO:0000259" key="2">
    <source>
        <dbReference type="Pfam" id="PF17921"/>
    </source>
</evidence>
<dbReference type="InterPro" id="IPR041588">
    <property type="entry name" value="Integrase_H2C2"/>
</dbReference>
<accession>A0A315VWK1</accession>
<protein>
    <recommendedName>
        <fullName evidence="2">Integrase zinc-binding domain-containing protein</fullName>
    </recommendedName>
</protein>
<gene>
    <name evidence="3" type="ORF">CCH79_00017549</name>
</gene>
<dbReference type="Pfam" id="PF17921">
    <property type="entry name" value="Integrase_H2C2"/>
    <property type="match status" value="1"/>
</dbReference>